<dbReference type="OrthoDB" id="11770at10239"/>
<dbReference type="KEGG" id="vg:9887484"/>
<feature type="domain" description="UBC core" evidence="3">
    <location>
        <begin position="7"/>
        <end position="164"/>
    </location>
</feature>
<evidence type="ECO:0000313" key="5">
    <source>
        <dbReference type="Proteomes" id="UP000029781"/>
    </source>
</evidence>
<dbReference type="PROSITE" id="PS50127">
    <property type="entry name" value="UBC_2"/>
    <property type="match status" value="1"/>
</dbReference>
<name>E3T4K2_CROVB</name>
<comment type="pathway">
    <text evidence="1">Protein modification; protein ubiquitination.</text>
</comment>
<gene>
    <name evidence="4" type="ORF">crov082</name>
</gene>
<dbReference type="UniPathway" id="UPA00143"/>
<dbReference type="EC" id="2.3.2.23" evidence="2"/>
<evidence type="ECO:0000256" key="2">
    <source>
        <dbReference type="ARBA" id="ARBA00012486"/>
    </source>
</evidence>
<dbReference type="RefSeq" id="YP_003969714.1">
    <property type="nucleotide sequence ID" value="NC_014637.1"/>
</dbReference>
<evidence type="ECO:0000256" key="1">
    <source>
        <dbReference type="ARBA" id="ARBA00004906"/>
    </source>
</evidence>
<accession>E3T4K2</accession>
<dbReference type="InterPro" id="IPR016135">
    <property type="entry name" value="UBQ-conjugating_enzyme/RWD"/>
</dbReference>
<reference evidence="4 5" key="1">
    <citation type="journal article" date="2010" name="Proc. Natl. Acad. Sci. U.S.A.">
        <title>Giant virus with a remarkable complement of genes infects marine zooplankton.</title>
        <authorList>
            <person name="Fischer M.G."/>
            <person name="Allen M.J."/>
            <person name="Wilson W.H."/>
            <person name="Suttle C.A."/>
        </authorList>
    </citation>
    <scope>NUCLEOTIDE SEQUENCE [LARGE SCALE GENOMIC DNA]</scope>
    <source>
        <strain evidence="4 5">BV-PW1</strain>
    </source>
</reference>
<dbReference type="GO" id="GO:0061631">
    <property type="term" value="F:ubiquitin conjugating enzyme activity"/>
    <property type="evidence" value="ECO:0007669"/>
    <property type="project" value="UniProtKB-EC"/>
</dbReference>
<keyword evidence="5" id="KW-1185">Reference proteome</keyword>
<evidence type="ECO:0000259" key="3">
    <source>
        <dbReference type="PROSITE" id="PS50127"/>
    </source>
</evidence>
<protein>
    <recommendedName>
        <fullName evidence="2">E2 ubiquitin-conjugating enzyme</fullName>
        <ecNumber evidence="2">2.3.2.23</ecNumber>
    </recommendedName>
</protein>
<dbReference type="GO" id="GO:0016567">
    <property type="term" value="P:protein ubiquitination"/>
    <property type="evidence" value="ECO:0007669"/>
    <property type="project" value="UniProtKB-UniPathway"/>
</dbReference>
<evidence type="ECO:0000313" key="4">
    <source>
        <dbReference type="EMBL" id="ADO67115.1"/>
    </source>
</evidence>
<dbReference type="Proteomes" id="UP000029781">
    <property type="component" value="Segment"/>
</dbReference>
<proteinExistence type="predicted"/>
<dbReference type="Gene3D" id="3.10.110.10">
    <property type="entry name" value="Ubiquitin Conjugating Enzyme"/>
    <property type="match status" value="1"/>
</dbReference>
<dbReference type="Pfam" id="PF00179">
    <property type="entry name" value="UQ_con"/>
    <property type="match status" value="1"/>
</dbReference>
<dbReference type="SUPFAM" id="SSF54495">
    <property type="entry name" value="UBC-like"/>
    <property type="match status" value="1"/>
</dbReference>
<dbReference type="CDD" id="cd23799">
    <property type="entry name" value="UBCc_UBE2J"/>
    <property type="match status" value="1"/>
</dbReference>
<dbReference type="EMBL" id="GU244497">
    <property type="protein sequence ID" value="ADO67115.1"/>
    <property type="molecule type" value="Genomic_DNA"/>
</dbReference>
<dbReference type="SMART" id="SM00212">
    <property type="entry name" value="UBCc"/>
    <property type="match status" value="1"/>
</dbReference>
<sequence>MSEIKPLTLKRIAGDLRKFKKANPEHFKIYYDKNKPLEINFILYGREDSPFRGGEYLGKISHSPDYPLKPPDYYMYTPNGRFHTNKKICLTNSGYHPSDWAPAAWNLVTLLEGLSSVWHSSVAEDKRGIGHLHSIPSEIEAMAQESIKFNNTNYKDLIDKIKSF</sequence>
<organism evidence="4 5">
    <name type="scientific">Cafeteria roenbergensis virus (strain BV-PW1)</name>
    <name type="common">CroV</name>
    <dbReference type="NCBI Taxonomy" id="693272"/>
    <lineage>
        <taxon>Viruses</taxon>
        <taxon>Varidnaviria</taxon>
        <taxon>Bamfordvirae</taxon>
        <taxon>Nucleocytoviricota</taxon>
        <taxon>Megaviricetes</taxon>
        <taxon>Imitervirales</taxon>
        <taxon>Mimiviridae</taxon>
        <taxon>Aliimimivirinae</taxon>
        <taxon>Rheavirus</taxon>
        <taxon>Rheavirus sinusmexicani</taxon>
    </lineage>
</organism>
<dbReference type="InterPro" id="IPR000608">
    <property type="entry name" value="UBC"/>
</dbReference>
<organismHost>
    <name type="scientific">Cafeteria roenbergensis</name>
    <name type="common">Marine flagellate</name>
    <dbReference type="NCBI Taxonomy" id="33653"/>
</organismHost>
<dbReference type="GeneID" id="9887484"/>